<organism evidence="9">
    <name type="scientific">Tisochrysis lutea</name>
    <dbReference type="NCBI Taxonomy" id="1321669"/>
    <lineage>
        <taxon>Eukaryota</taxon>
        <taxon>Haptista</taxon>
        <taxon>Haptophyta</taxon>
        <taxon>Prymnesiophyceae</taxon>
        <taxon>Isochrysidales</taxon>
        <taxon>Isochrysidaceae</taxon>
        <taxon>Tisochrysis</taxon>
    </lineage>
</organism>
<dbReference type="CDD" id="cd19507">
    <property type="entry name" value="RecA-like_Ycf46-like"/>
    <property type="match status" value="1"/>
</dbReference>
<dbReference type="InterPro" id="IPR041569">
    <property type="entry name" value="AAA_lid_3"/>
</dbReference>
<evidence type="ECO:0000313" key="9">
    <source>
        <dbReference type="EMBL" id="AUM82510.1"/>
    </source>
</evidence>
<name>A0A3Q8CJH0_9EUKA</name>
<dbReference type="InterPro" id="IPR003959">
    <property type="entry name" value="ATPase_AAA_core"/>
</dbReference>
<dbReference type="PANTHER" id="PTHR42960:SF1">
    <property type="entry name" value="YCF46 PROTEIN"/>
    <property type="match status" value="1"/>
</dbReference>
<keyword evidence="3 9" id="KW-0934">Plastid</keyword>
<dbReference type="AlphaFoldDB" id="A0A3Q8CJH0"/>
<evidence type="ECO:0000256" key="1">
    <source>
        <dbReference type="ARBA" id="ARBA00004229"/>
    </source>
</evidence>
<keyword evidence="4" id="KW-0547">Nucleotide-binding</keyword>
<comment type="similarity">
    <text evidence="6">Belongs to the AAA ATPase family. Highly divergent.</text>
</comment>
<evidence type="ECO:0000256" key="5">
    <source>
        <dbReference type="ARBA" id="ARBA00022840"/>
    </source>
</evidence>
<protein>
    <recommendedName>
        <fullName evidence="7">Uncharacterized AAA domain-containing protein ycf46</fullName>
    </recommendedName>
</protein>
<dbReference type="Gene3D" id="3.40.50.300">
    <property type="entry name" value="P-loop containing nucleotide triphosphate hydrolases"/>
    <property type="match status" value="1"/>
</dbReference>
<sequence>MSFLNDFILLLKARYPLIYIVTAEEERIEYLLKFSTKKYLARTCYSWDFIDGYKGNPNDTGFAARNPLEALDLPDKLTPETGAIFILKDYDNFLKDLSVVRKLKNLSKILKTQPKNIIIISSELSIPDSLKELITIVEFPLPSYQEIYDELTRLVKSLQQPVTETTINNLTVACQGLSMERIRRVLSKIIAQYGEISDSSTPLILEEKKQIIQKTQLLEFCLADKKLSDLGGLNNFKNWLKIRSNAFSLSALEYGLPYPKGLLMVGVQGTGKSLAAKIIAYEWNLPLLRLDFGRLFASLVGQSESRIRKMITIAEALSPCILWVDEIDKAFANSQNTGDNGTTNRVLATFITWLSEKTSPVFVVATANNIDWIPPEVIRKGRFDEIFFLGLPNLEERKAIFKVHLSKVRPEKVGKYEIELLGKITKNFSGAEIEQVVIEAMRIAFSENREFTTADMLNVSQRFVPLAETKSKEINYLMTWAESGKVTLASEPS</sequence>
<dbReference type="GeneID" id="38947063"/>
<dbReference type="Pfam" id="PF00004">
    <property type="entry name" value="AAA"/>
    <property type="match status" value="1"/>
</dbReference>
<dbReference type="InterPro" id="IPR052381">
    <property type="entry name" value="AAA_domain_protein"/>
</dbReference>
<evidence type="ECO:0000256" key="3">
    <source>
        <dbReference type="ARBA" id="ARBA00022640"/>
    </source>
</evidence>
<dbReference type="SUPFAM" id="SSF52540">
    <property type="entry name" value="P-loop containing nucleoside triphosphate hydrolases"/>
    <property type="match status" value="2"/>
</dbReference>
<dbReference type="InterPro" id="IPR003593">
    <property type="entry name" value="AAA+_ATPase"/>
</dbReference>
<dbReference type="GO" id="GO:0005524">
    <property type="term" value="F:ATP binding"/>
    <property type="evidence" value="ECO:0007669"/>
    <property type="project" value="UniProtKB-KW"/>
</dbReference>
<dbReference type="EMBL" id="MF795089">
    <property type="protein sequence ID" value="AUM82510.1"/>
    <property type="molecule type" value="Genomic_DNA"/>
</dbReference>
<keyword evidence="2 9" id="KW-0150">Chloroplast</keyword>
<dbReference type="InterPro" id="IPR027417">
    <property type="entry name" value="P-loop_NTPase"/>
</dbReference>
<comment type="subcellular location">
    <subcellularLocation>
        <location evidence="1">Plastid</location>
        <location evidence="1">Chloroplast</location>
    </subcellularLocation>
</comment>
<dbReference type="GO" id="GO:0016887">
    <property type="term" value="F:ATP hydrolysis activity"/>
    <property type="evidence" value="ECO:0007669"/>
    <property type="project" value="InterPro"/>
</dbReference>
<dbReference type="Gene3D" id="1.10.8.60">
    <property type="match status" value="1"/>
</dbReference>
<feature type="domain" description="AAA+ ATPase" evidence="8">
    <location>
        <begin position="258"/>
        <end position="393"/>
    </location>
</feature>
<reference evidence="9" key="1">
    <citation type="journal article" date="2019" name="Mitochondrial DNA Part B Resour">
        <title>The chloroplast genome of the marine microalga Tisochrysis lutea.</title>
        <authorList>
            <person name="Mendez-Leyva A.B."/>
            <person name="Guo J."/>
            <person name="Mudd E.A."/>
            <person name="Wong J."/>
            <person name="Schwartz J.-M."/>
            <person name="Day A."/>
        </authorList>
    </citation>
    <scope>NUCLEOTIDE SEQUENCE</scope>
</reference>
<accession>A0A3Q8CJH0</accession>
<keyword evidence="5" id="KW-0067">ATP-binding</keyword>
<evidence type="ECO:0000256" key="4">
    <source>
        <dbReference type="ARBA" id="ARBA00022741"/>
    </source>
</evidence>
<evidence type="ECO:0000256" key="6">
    <source>
        <dbReference type="ARBA" id="ARBA00038088"/>
    </source>
</evidence>
<evidence type="ECO:0000256" key="2">
    <source>
        <dbReference type="ARBA" id="ARBA00022528"/>
    </source>
</evidence>
<gene>
    <name evidence="9" type="primary">ycf46</name>
</gene>
<dbReference type="SMART" id="SM00382">
    <property type="entry name" value="AAA"/>
    <property type="match status" value="1"/>
</dbReference>
<proteinExistence type="inferred from homology"/>
<geneLocation type="chloroplast" evidence="9"/>
<dbReference type="PANTHER" id="PTHR42960">
    <property type="entry name" value="YCF46 PROTEIN"/>
    <property type="match status" value="1"/>
</dbReference>
<evidence type="ECO:0000259" key="8">
    <source>
        <dbReference type="SMART" id="SM00382"/>
    </source>
</evidence>
<dbReference type="RefSeq" id="YP_009550204.1">
    <property type="nucleotide sequence ID" value="NC_040291.1"/>
</dbReference>
<evidence type="ECO:0000256" key="7">
    <source>
        <dbReference type="ARBA" id="ARBA00040480"/>
    </source>
</evidence>
<dbReference type="Pfam" id="PF17862">
    <property type="entry name" value="AAA_lid_3"/>
    <property type="match status" value="1"/>
</dbReference>
<dbReference type="GO" id="GO:0009507">
    <property type="term" value="C:chloroplast"/>
    <property type="evidence" value="ECO:0007669"/>
    <property type="project" value="UniProtKB-SubCell"/>
</dbReference>